<dbReference type="InterPro" id="IPR036390">
    <property type="entry name" value="WH_DNA-bd_sf"/>
</dbReference>
<dbReference type="AlphaFoldDB" id="A0A1B6GHR7"/>
<dbReference type="InterPro" id="IPR019559">
    <property type="entry name" value="Cullin_neddylation_domain"/>
</dbReference>
<evidence type="ECO:0000259" key="1">
    <source>
        <dbReference type="SMART" id="SM00884"/>
    </source>
</evidence>
<reference evidence="2" key="1">
    <citation type="submission" date="2015-11" db="EMBL/GenBank/DDBJ databases">
        <title>De novo transcriptome assembly of four potential Pierce s Disease insect vectors from Arizona vineyards.</title>
        <authorList>
            <person name="Tassone E.E."/>
        </authorList>
    </citation>
    <scope>NUCLEOTIDE SEQUENCE</scope>
</reference>
<dbReference type="SMART" id="SM00884">
    <property type="entry name" value="Cullin_Nedd8"/>
    <property type="match status" value="1"/>
</dbReference>
<protein>
    <recommendedName>
        <fullName evidence="1">Cullin neddylation domain-containing protein</fullName>
    </recommendedName>
</protein>
<evidence type="ECO:0000313" key="2">
    <source>
        <dbReference type="EMBL" id="JAS61966.1"/>
    </source>
</evidence>
<dbReference type="Gene3D" id="1.10.10.10">
    <property type="entry name" value="Winged helix-like DNA-binding domain superfamily/Winged helix DNA-binding domain"/>
    <property type="match status" value="1"/>
</dbReference>
<proteinExistence type="predicted"/>
<sequence>ASTSSSAGASTETQSMQIDGTAHEDILGSDMASTLVVGATSDPIRFDPKTVLELNKSFSHKRTKFRITVAVQKETPQEIEHTVASVEDDRKLFIQAAIVRVMKARKIMKHNTLIQEIIEQSHGVFTPNVHMIKKC</sequence>
<feature type="domain" description="Cullin neddylation" evidence="1">
    <location>
        <begin position="86"/>
        <end position="135"/>
    </location>
</feature>
<name>A0A1B6GHR7_9HEMI</name>
<dbReference type="InterPro" id="IPR036388">
    <property type="entry name" value="WH-like_DNA-bd_sf"/>
</dbReference>
<dbReference type="SUPFAM" id="SSF46785">
    <property type="entry name" value="Winged helix' DNA-binding domain"/>
    <property type="match status" value="1"/>
</dbReference>
<dbReference type="InterPro" id="IPR045093">
    <property type="entry name" value="Cullin"/>
</dbReference>
<organism evidence="2">
    <name type="scientific">Cuerna arida</name>
    <dbReference type="NCBI Taxonomy" id="1464854"/>
    <lineage>
        <taxon>Eukaryota</taxon>
        <taxon>Metazoa</taxon>
        <taxon>Ecdysozoa</taxon>
        <taxon>Arthropoda</taxon>
        <taxon>Hexapoda</taxon>
        <taxon>Insecta</taxon>
        <taxon>Pterygota</taxon>
        <taxon>Neoptera</taxon>
        <taxon>Paraneoptera</taxon>
        <taxon>Hemiptera</taxon>
        <taxon>Auchenorrhyncha</taxon>
        <taxon>Membracoidea</taxon>
        <taxon>Cicadellidae</taxon>
        <taxon>Cicadellinae</taxon>
        <taxon>Proconiini</taxon>
        <taxon>Cuerna</taxon>
    </lineage>
</organism>
<dbReference type="Pfam" id="PF10557">
    <property type="entry name" value="Cullin_Nedd8"/>
    <property type="match status" value="1"/>
</dbReference>
<dbReference type="EMBL" id="GECZ01007803">
    <property type="protein sequence ID" value="JAS61966.1"/>
    <property type="molecule type" value="Transcribed_RNA"/>
</dbReference>
<feature type="non-terminal residue" evidence="2">
    <location>
        <position position="1"/>
    </location>
</feature>
<accession>A0A1B6GHR7</accession>
<dbReference type="PANTHER" id="PTHR11932">
    <property type="entry name" value="CULLIN"/>
    <property type="match status" value="1"/>
</dbReference>
<feature type="non-terminal residue" evidence="2">
    <location>
        <position position="135"/>
    </location>
</feature>
<gene>
    <name evidence="2" type="ORF">g.46241</name>
</gene>